<name>A0A150WFG6_BDEBC</name>
<comment type="caution">
    <text evidence="2">The sequence shown here is derived from an EMBL/GenBank/DDBJ whole genome shotgun (WGS) entry which is preliminary data.</text>
</comment>
<feature type="signal peptide" evidence="1">
    <location>
        <begin position="1"/>
        <end position="19"/>
    </location>
</feature>
<reference evidence="2 3" key="1">
    <citation type="submission" date="2016-03" db="EMBL/GenBank/DDBJ databases">
        <authorList>
            <person name="Ploux O."/>
        </authorList>
    </citation>
    <scope>NUCLEOTIDE SEQUENCE [LARGE SCALE GENOMIC DNA]</scope>
    <source>
        <strain evidence="2 3">BER2</strain>
    </source>
</reference>
<keyword evidence="1" id="KW-0732">Signal</keyword>
<evidence type="ECO:0000313" key="3">
    <source>
        <dbReference type="Proteomes" id="UP000075391"/>
    </source>
</evidence>
<dbReference type="RefSeq" id="WP_063243926.1">
    <property type="nucleotide sequence ID" value="NZ_LUKF01000016.1"/>
</dbReference>
<evidence type="ECO:0000313" key="2">
    <source>
        <dbReference type="EMBL" id="KYG61776.1"/>
    </source>
</evidence>
<feature type="chain" id="PRO_5007572898" evidence="1">
    <location>
        <begin position="20"/>
        <end position="435"/>
    </location>
</feature>
<protein>
    <submittedName>
        <fullName evidence="2">Uncharacterized protein</fullName>
    </submittedName>
</protein>
<dbReference type="OrthoDB" id="5288260at2"/>
<accession>A0A150WFG6</accession>
<dbReference type="AlphaFoldDB" id="A0A150WFG6"/>
<dbReference type="EMBL" id="LUKF01000016">
    <property type="protein sequence ID" value="KYG61776.1"/>
    <property type="molecule type" value="Genomic_DNA"/>
</dbReference>
<dbReference type="Proteomes" id="UP000075391">
    <property type="component" value="Unassembled WGS sequence"/>
</dbReference>
<proteinExistence type="predicted"/>
<sequence>MFRLLLVTTTFFASFSASAAVWTSVNDWSSAWEDRYAEWVRTEWRTDFFSRRTLANGQSNPYYGLKVDCADTVYSMRIIFAYENRLPFVAQDPTASGKTISNKMSRWDSQSETNRVRNFLWFIYETMSTRSLPNDTYPVAINRNVIRSGSLILTTKKNHHSWTVKEILPIGVPHLVYNSVVGATTGLGLQERQSWPNPEWVFEGEYAASGHAGFRAWRPASALNIPVWQVPGYSEEQYRIPLNKWVRYVQNRLALRQETDDQMVARMLKTICVGFADRVNYAREGIDYIRKNPRCMNYATYDNYSTPNRDQRVFDDMMSLRRAYREILQINGGNQLSAASVQQLNKIFPFIQQSAAYEASKMTSLGISSASVCVTEYYPGRKMDLAEFKRRMFAGLISNNPHDDLEYRWGEARGPSQRARSCQSWDSWSPDLSNN</sequence>
<gene>
    <name evidence="2" type="ORF">AZI85_06020</name>
</gene>
<evidence type="ECO:0000256" key="1">
    <source>
        <dbReference type="SAM" id="SignalP"/>
    </source>
</evidence>
<organism evidence="2 3">
    <name type="scientific">Bdellovibrio bacteriovorus</name>
    <dbReference type="NCBI Taxonomy" id="959"/>
    <lineage>
        <taxon>Bacteria</taxon>
        <taxon>Pseudomonadati</taxon>
        <taxon>Bdellovibrionota</taxon>
        <taxon>Bdellovibrionia</taxon>
        <taxon>Bdellovibrionales</taxon>
        <taxon>Pseudobdellovibrionaceae</taxon>
        <taxon>Bdellovibrio</taxon>
    </lineage>
</organism>